<evidence type="ECO:0000313" key="2">
    <source>
        <dbReference type="EMBL" id="MED1203590.1"/>
    </source>
</evidence>
<dbReference type="InterPro" id="IPR031616">
    <property type="entry name" value="BsrE-like"/>
</dbReference>
<protein>
    <submittedName>
        <fullName evidence="2">Holin-like toxin</fullName>
    </submittedName>
</protein>
<reference evidence="2 3" key="1">
    <citation type="submission" date="2023-03" db="EMBL/GenBank/DDBJ databases">
        <title>Bacillus Genome Sequencing.</title>
        <authorList>
            <person name="Dunlap C."/>
        </authorList>
    </citation>
    <scope>NUCLEOTIDE SEQUENCE [LARGE SCALE GENOMIC DNA]</scope>
    <source>
        <strain evidence="2 3">B-23453</strain>
    </source>
</reference>
<proteinExistence type="predicted"/>
<evidence type="ECO:0000256" key="1">
    <source>
        <dbReference type="SAM" id="Phobius"/>
    </source>
</evidence>
<accession>A0ABU6MFX1</accession>
<keyword evidence="1" id="KW-0472">Membrane</keyword>
<dbReference type="Pfam" id="PF16935">
    <property type="entry name" value="Hol_Tox"/>
    <property type="match status" value="1"/>
</dbReference>
<gene>
    <name evidence="2" type="ORF">P4T90_10950</name>
</gene>
<feature type="transmembrane region" description="Helical" evidence="1">
    <location>
        <begin position="12"/>
        <end position="29"/>
    </location>
</feature>
<name>A0ABU6MFX1_9BACI</name>
<sequence length="32" mass="3501">MIPIKDALSLMIQFASLVVAMIVAIVTVTRKK</sequence>
<keyword evidence="3" id="KW-1185">Reference proteome</keyword>
<dbReference type="EMBL" id="JARMAB010000013">
    <property type="protein sequence ID" value="MED1203590.1"/>
    <property type="molecule type" value="Genomic_DNA"/>
</dbReference>
<evidence type="ECO:0000313" key="3">
    <source>
        <dbReference type="Proteomes" id="UP001341444"/>
    </source>
</evidence>
<keyword evidence="1" id="KW-1133">Transmembrane helix</keyword>
<dbReference type="Proteomes" id="UP001341444">
    <property type="component" value="Unassembled WGS sequence"/>
</dbReference>
<organism evidence="2 3">
    <name type="scientific">Heyndrickxia acidicola</name>
    <dbReference type="NCBI Taxonomy" id="209389"/>
    <lineage>
        <taxon>Bacteria</taxon>
        <taxon>Bacillati</taxon>
        <taxon>Bacillota</taxon>
        <taxon>Bacilli</taxon>
        <taxon>Bacillales</taxon>
        <taxon>Bacillaceae</taxon>
        <taxon>Heyndrickxia</taxon>
    </lineage>
</organism>
<dbReference type="RefSeq" id="WP_232317655.1">
    <property type="nucleotide sequence ID" value="NZ_JARMAB010000013.1"/>
</dbReference>
<comment type="caution">
    <text evidence="2">The sequence shown here is derived from an EMBL/GenBank/DDBJ whole genome shotgun (WGS) entry which is preliminary data.</text>
</comment>
<keyword evidence="1" id="KW-0812">Transmembrane</keyword>